<sequence length="38" mass="4133">MPFSKLKFLGASKKLPAQLFLELKGGIKVGDTKRLNGT</sequence>
<gene>
    <name evidence="1" type="ORF">MP3633_1253</name>
</gene>
<dbReference type="Proteomes" id="UP000509371">
    <property type="component" value="Chromosome"/>
</dbReference>
<evidence type="ECO:0000313" key="1">
    <source>
        <dbReference type="EMBL" id="QKK79987.1"/>
    </source>
</evidence>
<dbReference type="AlphaFoldDB" id="A0A859CUJ4"/>
<reference evidence="1 2" key="1">
    <citation type="submission" date="2020-06" db="EMBL/GenBank/DDBJ databases">
        <authorList>
            <person name="Voronona O.L."/>
            <person name="Aksenova E.I."/>
            <person name="Kunda M.S."/>
            <person name="Semenov A.N."/>
            <person name="Ryzhova N."/>
        </authorList>
    </citation>
    <scope>NUCLEOTIDE SEQUENCE [LARGE SCALE GENOMIC DNA]</scope>
    <source>
        <strain evidence="1 2">MPKMM3633</strain>
    </source>
</reference>
<organism evidence="1 2">
    <name type="scientific">Marinomonas primoryensis</name>
    <dbReference type="NCBI Taxonomy" id="178399"/>
    <lineage>
        <taxon>Bacteria</taxon>
        <taxon>Pseudomonadati</taxon>
        <taxon>Pseudomonadota</taxon>
        <taxon>Gammaproteobacteria</taxon>
        <taxon>Oceanospirillales</taxon>
        <taxon>Oceanospirillaceae</taxon>
        <taxon>Marinomonas</taxon>
    </lineage>
</organism>
<evidence type="ECO:0000313" key="2">
    <source>
        <dbReference type="Proteomes" id="UP000509371"/>
    </source>
</evidence>
<protein>
    <submittedName>
        <fullName evidence="1">Uncharacterized protein</fullName>
    </submittedName>
</protein>
<proteinExistence type="predicted"/>
<dbReference type="KEGG" id="mpri:MP3633_1253"/>
<dbReference type="EMBL" id="CP054301">
    <property type="protein sequence ID" value="QKK79987.1"/>
    <property type="molecule type" value="Genomic_DNA"/>
</dbReference>
<accession>A0A859CUJ4</accession>
<name>A0A859CUJ4_9GAMM</name>